<evidence type="ECO:0000256" key="4">
    <source>
        <dbReference type="ARBA" id="ARBA00022801"/>
    </source>
</evidence>
<evidence type="ECO:0000313" key="9">
    <source>
        <dbReference type="Proteomes" id="UP000705508"/>
    </source>
</evidence>
<protein>
    <recommendedName>
        <fullName evidence="6">Exodeoxyribonuclease 7 small subunit</fullName>
        <ecNumber evidence="6">3.1.11.6</ecNumber>
    </recommendedName>
    <alternativeName>
        <fullName evidence="6">Exodeoxyribonuclease VII small subunit</fullName>
        <shortName evidence="6">Exonuclease VII small subunit</shortName>
    </alternativeName>
</protein>
<comment type="similarity">
    <text evidence="1 6">Belongs to the XseB family.</text>
</comment>
<accession>A0A938X9I8</accession>
<reference evidence="8" key="1">
    <citation type="submission" date="2020-08" db="EMBL/GenBank/DDBJ databases">
        <authorList>
            <person name="Cejkova D."/>
            <person name="Kubasova T."/>
            <person name="Jahodarova E."/>
            <person name="Rychlik I."/>
        </authorList>
    </citation>
    <scope>NUCLEOTIDE SEQUENCE</scope>
    <source>
        <strain evidence="8">An582</strain>
    </source>
</reference>
<dbReference type="AlphaFoldDB" id="A0A938X9I8"/>
<evidence type="ECO:0000256" key="1">
    <source>
        <dbReference type="ARBA" id="ARBA00009998"/>
    </source>
</evidence>
<evidence type="ECO:0000256" key="3">
    <source>
        <dbReference type="ARBA" id="ARBA00022722"/>
    </source>
</evidence>
<keyword evidence="4 6" id="KW-0378">Hydrolase</keyword>
<comment type="function">
    <text evidence="6">Bidirectionally degrades single-stranded DNA into large acid-insoluble oligonucleotides, which are then degraded further into small acid-soluble oligonucleotides.</text>
</comment>
<feature type="coiled-coil region" evidence="7">
    <location>
        <begin position="19"/>
        <end position="73"/>
    </location>
</feature>
<dbReference type="SUPFAM" id="SSF116842">
    <property type="entry name" value="XseB-like"/>
    <property type="match status" value="1"/>
</dbReference>
<evidence type="ECO:0000313" key="8">
    <source>
        <dbReference type="EMBL" id="MBM6947406.1"/>
    </source>
</evidence>
<dbReference type="Pfam" id="PF02609">
    <property type="entry name" value="Exonuc_VII_S"/>
    <property type="match status" value="1"/>
</dbReference>
<evidence type="ECO:0000256" key="6">
    <source>
        <dbReference type="HAMAP-Rule" id="MF_00337"/>
    </source>
</evidence>
<keyword evidence="7" id="KW-0175">Coiled coil</keyword>
<gene>
    <name evidence="6 8" type="primary">xseB</name>
    <name evidence="8" type="ORF">H6A20_01840</name>
</gene>
<comment type="caution">
    <text evidence="8">The sequence shown here is derived from an EMBL/GenBank/DDBJ whole genome shotgun (WGS) entry which is preliminary data.</text>
</comment>
<comment type="catalytic activity">
    <reaction evidence="6">
        <text>Exonucleolytic cleavage in either 5'- to 3'- or 3'- to 5'-direction to yield nucleoside 5'-phosphates.</text>
        <dbReference type="EC" id="3.1.11.6"/>
    </reaction>
</comment>
<comment type="subunit">
    <text evidence="6">Heterooligomer composed of large and small subunits.</text>
</comment>
<keyword evidence="2 6" id="KW-0963">Cytoplasm</keyword>
<dbReference type="NCBIfam" id="TIGR01280">
    <property type="entry name" value="xseB"/>
    <property type="match status" value="1"/>
</dbReference>
<evidence type="ECO:0000256" key="2">
    <source>
        <dbReference type="ARBA" id="ARBA00022490"/>
    </source>
</evidence>
<comment type="subcellular location">
    <subcellularLocation>
        <location evidence="6">Cytoplasm</location>
    </subcellularLocation>
</comment>
<proteinExistence type="inferred from homology"/>
<evidence type="ECO:0000256" key="7">
    <source>
        <dbReference type="SAM" id="Coils"/>
    </source>
</evidence>
<name>A0A938X9I8_9CLOT</name>
<organism evidence="8 9">
    <name type="scientific">Mordavella massiliensis</name>
    <dbReference type="NCBI Taxonomy" id="1871024"/>
    <lineage>
        <taxon>Bacteria</taxon>
        <taxon>Bacillati</taxon>
        <taxon>Bacillota</taxon>
        <taxon>Clostridia</taxon>
        <taxon>Eubacteriales</taxon>
        <taxon>Clostridiaceae</taxon>
        <taxon>Mordavella</taxon>
    </lineage>
</organism>
<dbReference type="GO" id="GO:0009318">
    <property type="term" value="C:exodeoxyribonuclease VII complex"/>
    <property type="evidence" value="ECO:0007669"/>
    <property type="project" value="UniProtKB-UniRule"/>
</dbReference>
<sequence>MAEIKTGQTEEAVREEKTLEQLFGELEQVTAALEQENSLEESFRLYHRGMDMLKECSDRIDRVEKEIQVLDDKGDIHELQE</sequence>
<reference evidence="8" key="2">
    <citation type="journal article" date="2021" name="Sci. Rep.">
        <title>The distribution of antibiotic resistance genes in chicken gut microbiota commensals.</title>
        <authorList>
            <person name="Juricova H."/>
            <person name="Matiasovicova J."/>
            <person name="Kubasova T."/>
            <person name="Cejkova D."/>
            <person name="Rychlik I."/>
        </authorList>
    </citation>
    <scope>NUCLEOTIDE SEQUENCE</scope>
    <source>
        <strain evidence="8">An582</strain>
    </source>
</reference>
<dbReference type="HAMAP" id="MF_00337">
    <property type="entry name" value="Exonuc_7_S"/>
    <property type="match status" value="1"/>
</dbReference>
<dbReference type="GO" id="GO:0006308">
    <property type="term" value="P:DNA catabolic process"/>
    <property type="evidence" value="ECO:0007669"/>
    <property type="project" value="UniProtKB-UniRule"/>
</dbReference>
<dbReference type="GO" id="GO:0005737">
    <property type="term" value="C:cytoplasm"/>
    <property type="evidence" value="ECO:0007669"/>
    <property type="project" value="UniProtKB-SubCell"/>
</dbReference>
<keyword evidence="5 6" id="KW-0269">Exonuclease</keyword>
<dbReference type="InterPro" id="IPR037004">
    <property type="entry name" value="Exonuc_VII_ssu_sf"/>
</dbReference>
<dbReference type="Proteomes" id="UP000705508">
    <property type="component" value="Unassembled WGS sequence"/>
</dbReference>
<evidence type="ECO:0000256" key="5">
    <source>
        <dbReference type="ARBA" id="ARBA00022839"/>
    </source>
</evidence>
<dbReference type="GO" id="GO:0008855">
    <property type="term" value="F:exodeoxyribonuclease VII activity"/>
    <property type="evidence" value="ECO:0007669"/>
    <property type="project" value="UniProtKB-UniRule"/>
</dbReference>
<dbReference type="EMBL" id="JACJKS010000002">
    <property type="protein sequence ID" value="MBM6947406.1"/>
    <property type="molecule type" value="Genomic_DNA"/>
</dbReference>
<dbReference type="InterPro" id="IPR003761">
    <property type="entry name" value="Exonuc_VII_S"/>
</dbReference>
<dbReference type="EC" id="3.1.11.6" evidence="6"/>
<dbReference type="RefSeq" id="WP_204905460.1">
    <property type="nucleotide sequence ID" value="NZ_JACJKS010000002.1"/>
</dbReference>
<keyword evidence="3 6" id="KW-0540">Nuclease</keyword>
<dbReference type="Gene3D" id="1.10.287.1040">
    <property type="entry name" value="Exonuclease VII, small subunit"/>
    <property type="match status" value="1"/>
</dbReference>